<comment type="caution">
    <text evidence="2">The sequence shown here is derived from an EMBL/GenBank/DDBJ whole genome shotgun (WGS) entry which is preliminary data.</text>
</comment>
<feature type="region of interest" description="Disordered" evidence="1">
    <location>
        <begin position="144"/>
        <end position="178"/>
    </location>
</feature>
<evidence type="ECO:0000313" key="2">
    <source>
        <dbReference type="EMBL" id="GGI00151.1"/>
    </source>
</evidence>
<feature type="compositionally biased region" description="Low complexity" evidence="1">
    <location>
        <begin position="161"/>
        <end position="178"/>
    </location>
</feature>
<protein>
    <recommendedName>
        <fullName evidence="4">HTH cro/C1-type domain-containing protein</fullName>
    </recommendedName>
</protein>
<dbReference type="EMBL" id="BMFW01000025">
    <property type="protein sequence ID" value="GGI00151.1"/>
    <property type="molecule type" value="Genomic_DNA"/>
</dbReference>
<reference evidence="3" key="1">
    <citation type="journal article" date="2019" name="Int. J. Syst. Evol. Microbiol.">
        <title>The Global Catalogue of Microorganisms (GCM) 10K type strain sequencing project: providing services to taxonomists for standard genome sequencing and annotation.</title>
        <authorList>
            <consortium name="The Broad Institute Genomics Platform"/>
            <consortium name="The Broad Institute Genome Sequencing Center for Infectious Disease"/>
            <person name="Wu L."/>
            <person name="Ma J."/>
        </authorList>
    </citation>
    <scope>NUCLEOTIDE SEQUENCE [LARGE SCALE GENOMIC DNA]</scope>
    <source>
        <strain evidence="3">CGMCC 1.12778</strain>
    </source>
</reference>
<evidence type="ECO:0008006" key="4">
    <source>
        <dbReference type="Google" id="ProtNLM"/>
    </source>
</evidence>
<proteinExistence type="predicted"/>
<gene>
    <name evidence="2" type="ORF">GCM10007170_36630</name>
</gene>
<evidence type="ECO:0000313" key="3">
    <source>
        <dbReference type="Proteomes" id="UP000643279"/>
    </source>
</evidence>
<accession>A0ABQ2AWM4</accession>
<sequence length="178" mass="19690">MAVPPDRPYFGKVARISWLEGRTETEKKRIATARLQHALAVKITGTLRGMRYNVRSYAKLAGVSYDRMAKVLRGEALMRLEDIADAERLLGLVIPALLEVNETRSPEQIAADQKIEAALKRREALNLMREAIAAELELAKAGEIEYNDKSNPSPPDPPSSTKPKAATKTATRARNPIT</sequence>
<evidence type="ECO:0000256" key="1">
    <source>
        <dbReference type="SAM" id="MobiDB-lite"/>
    </source>
</evidence>
<name>A0ABQ2AWM4_9MICC</name>
<keyword evidence="3" id="KW-1185">Reference proteome</keyword>
<organism evidence="2 3">
    <name type="scientific">Arthrobacter liuii</name>
    <dbReference type="NCBI Taxonomy" id="1476996"/>
    <lineage>
        <taxon>Bacteria</taxon>
        <taxon>Bacillati</taxon>
        <taxon>Actinomycetota</taxon>
        <taxon>Actinomycetes</taxon>
        <taxon>Micrococcales</taxon>
        <taxon>Micrococcaceae</taxon>
        <taxon>Arthrobacter</taxon>
    </lineage>
</organism>
<dbReference type="Proteomes" id="UP000643279">
    <property type="component" value="Unassembled WGS sequence"/>
</dbReference>